<evidence type="ECO:0000259" key="2">
    <source>
        <dbReference type="SMART" id="SM00363"/>
    </source>
</evidence>
<evidence type="ECO:0000256" key="1">
    <source>
        <dbReference type="PROSITE-ProRule" id="PRU00182"/>
    </source>
</evidence>
<protein>
    <recommendedName>
        <fullName evidence="2">RNA-binding S4 domain-containing protein</fullName>
    </recommendedName>
</protein>
<comment type="caution">
    <text evidence="3">The sequence shown here is derived from an EMBL/GenBank/DDBJ whole genome shotgun (WGS) entry which is preliminary data.</text>
</comment>
<dbReference type="Proteomes" id="UP000777784">
    <property type="component" value="Unassembled WGS sequence"/>
</dbReference>
<organism evidence="3 4">
    <name type="scientific">Eiseniibacteriota bacterium</name>
    <dbReference type="NCBI Taxonomy" id="2212470"/>
    <lineage>
        <taxon>Bacteria</taxon>
        <taxon>Candidatus Eiseniibacteriota</taxon>
    </lineage>
</organism>
<dbReference type="InterPro" id="IPR002942">
    <property type="entry name" value="S4_RNA-bd"/>
</dbReference>
<reference evidence="3" key="1">
    <citation type="submission" date="2021-05" db="EMBL/GenBank/DDBJ databases">
        <title>Energy efficiency and biological interactions define the core microbiome of deep oligotrophic groundwater.</title>
        <authorList>
            <person name="Mehrshad M."/>
            <person name="Lopez-Fernandez M."/>
            <person name="Bell E."/>
            <person name="Bernier-Latmani R."/>
            <person name="Bertilsson S."/>
            <person name="Dopson M."/>
        </authorList>
    </citation>
    <scope>NUCLEOTIDE SEQUENCE</scope>
    <source>
        <strain evidence="3">Modern_marine.mb.64</strain>
    </source>
</reference>
<dbReference type="InterPro" id="IPR036986">
    <property type="entry name" value="S4_RNA-bd_sf"/>
</dbReference>
<feature type="domain" description="RNA-binding S4" evidence="2">
    <location>
        <begin position="2"/>
        <end position="72"/>
    </location>
</feature>
<sequence length="103" mass="11775">MSRADRMLKYLCLFVTRSQAAAACKEGRVLVDGAPVRAAQEIRVGQRILIRDRMGMHEMEVEIHRVPERQVPRKNVDEYATVTRRQREPLDGVITDQTPGSDK</sequence>
<accession>A0A948RXA4</accession>
<gene>
    <name evidence="3" type="ORF">KJ970_07440</name>
</gene>
<dbReference type="CDD" id="cd00165">
    <property type="entry name" value="S4"/>
    <property type="match status" value="1"/>
</dbReference>
<dbReference type="Pfam" id="PF01479">
    <property type="entry name" value="S4"/>
    <property type="match status" value="1"/>
</dbReference>
<dbReference type="Gene3D" id="3.10.290.10">
    <property type="entry name" value="RNA-binding S4 domain"/>
    <property type="match status" value="1"/>
</dbReference>
<dbReference type="SMART" id="SM00363">
    <property type="entry name" value="S4"/>
    <property type="match status" value="1"/>
</dbReference>
<dbReference type="PROSITE" id="PS50889">
    <property type="entry name" value="S4"/>
    <property type="match status" value="1"/>
</dbReference>
<dbReference type="GO" id="GO:0003723">
    <property type="term" value="F:RNA binding"/>
    <property type="evidence" value="ECO:0007669"/>
    <property type="project" value="UniProtKB-KW"/>
</dbReference>
<evidence type="ECO:0000313" key="3">
    <source>
        <dbReference type="EMBL" id="MBU2690747.1"/>
    </source>
</evidence>
<dbReference type="AlphaFoldDB" id="A0A948RXA4"/>
<proteinExistence type="predicted"/>
<dbReference type="SUPFAM" id="SSF55174">
    <property type="entry name" value="Alpha-L RNA-binding motif"/>
    <property type="match status" value="1"/>
</dbReference>
<dbReference type="EMBL" id="JAHJDP010000035">
    <property type="protein sequence ID" value="MBU2690747.1"/>
    <property type="molecule type" value="Genomic_DNA"/>
</dbReference>
<evidence type="ECO:0000313" key="4">
    <source>
        <dbReference type="Proteomes" id="UP000777784"/>
    </source>
</evidence>
<keyword evidence="1" id="KW-0694">RNA-binding</keyword>
<name>A0A948RXA4_UNCEI</name>